<dbReference type="Gene3D" id="3.40.50.150">
    <property type="entry name" value="Vaccinia Virus protein VP39"/>
    <property type="match status" value="1"/>
</dbReference>
<dbReference type="Proteomes" id="UP000093861">
    <property type="component" value="Unassembled WGS sequence"/>
</dbReference>
<dbReference type="InterPro" id="IPR003333">
    <property type="entry name" value="CMAS"/>
</dbReference>
<feature type="binding site" evidence="7">
    <location>
        <begin position="81"/>
        <end position="89"/>
    </location>
    <ligand>
        <name>S-adenosyl-L-methionine</name>
        <dbReference type="ChEBI" id="CHEBI:59789"/>
    </ligand>
</feature>
<feature type="binding site" evidence="7">
    <location>
        <begin position="40"/>
        <end position="41"/>
    </location>
    <ligand>
        <name>S-adenosyl-L-methionine</name>
        <dbReference type="ChEBI" id="CHEBI:59789"/>
    </ligand>
</feature>
<feature type="binding site" evidence="7">
    <location>
        <begin position="136"/>
        <end position="137"/>
    </location>
    <ligand>
        <name>S-adenosyl-L-methionine</name>
        <dbReference type="ChEBI" id="CHEBI:59789"/>
    </ligand>
</feature>
<dbReference type="RefSeq" id="WP_064952672.1">
    <property type="nucleotide sequence ID" value="NZ_LZJS01000109.1"/>
</dbReference>
<dbReference type="InterPro" id="IPR029063">
    <property type="entry name" value="SAM-dependent_MTases_sf"/>
</dbReference>
<dbReference type="Pfam" id="PF02353">
    <property type="entry name" value="CMAS"/>
    <property type="match status" value="1"/>
</dbReference>
<proteinExistence type="inferred from homology"/>
<dbReference type="InterPro" id="IPR050723">
    <property type="entry name" value="CFA/CMAS"/>
</dbReference>
<dbReference type="NCBIfam" id="NF040660">
    <property type="entry name" value="mycolic_MTase"/>
    <property type="match status" value="1"/>
</dbReference>
<dbReference type="EMBL" id="LZJS01000109">
    <property type="protein sequence ID" value="OBH58478.1"/>
    <property type="molecule type" value="Genomic_DNA"/>
</dbReference>
<protein>
    <submittedName>
        <fullName evidence="8">SAM-dependent methyltransferase</fullName>
    </submittedName>
</protein>
<dbReference type="GO" id="GO:0032259">
    <property type="term" value="P:methylation"/>
    <property type="evidence" value="ECO:0007669"/>
    <property type="project" value="UniProtKB-KW"/>
</dbReference>
<dbReference type="SUPFAM" id="SSF53335">
    <property type="entry name" value="S-adenosyl-L-methionine-dependent methyltransferases"/>
    <property type="match status" value="1"/>
</dbReference>
<keyword evidence="4" id="KW-0949">S-adenosyl-L-methionine</keyword>
<evidence type="ECO:0000256" key="5">
    <source>
        <dbReference type="ARBA" id="ARBA00023098"/>
    </source>
</evidence>
<feature type="active site" evidence="6">
    <location>
        <position position="291"/>
    </location>
</feature>
<evidence type="ECO:0000313" key="8">
    <source>
        <dbReference type="EMBL" id="OBH58478.1"/>
    </source>
</evidence>
<evidence type="ECO:0000256" key="2">
    <source>
        <dbReference type="ARBA" id="ARBA00022603"/>
    </source>
</evidence>
<dbReference type="InterPro" id="IPR047672">
    <property type="entry name" value="CMAS_actinobact"/>
</dbReference>
<feature type="binding site" evidence="7">
    <location>
        <begin position="107"/>
        <end position="112"/>
    </location>
    <ligand>
        <name>S-adenosyl-L-methionine</name>
        <dbReference type="ChEBI" id="CHEBI:59789"/>
    </ligand>
</feature>
<dbReference type="GO" id="GO:0008610">
    <property type="term" value="P:lipid biosynthetic process"/>
    <property type="evidence" value="ECO:0007669"/>
    <property type="project" value="InterPro"/>
</dbReference>
<evidence type="ECO:0000313" key="9">
    <source>
        <dbReference type="Proteomes" id="UP000093861"/>
    </source>
</evidence>
<evidence type="ECO:0000256" key="7">
    <source>
        <dbReference type="PIRSR" id="PIRSR003085-2"/>
    </source>
</evidence>
<evidence type="ECO:0000256" key="6">
    <source>
        <dbReference type="PIRSR" id="PIRSR003085-1"/>
    </source>
</evidence>
<accession>A0A1A2S2M5</accession>
<keyword evidence="2 8" id="KW-0489">Methyltransferase</keyword>
<keyword evidence="5" id="KW-0443">Lipid metabolism</keyword>
<dbReference type="PIRSF" id="PIRSF003085">
    <property type="entry name" value="CMAS"/>
    <property type="match status" value="1"/>
</dbReference>
<gene>
    <name evidence="8" type="ORF">A5685_00215</name>
</gene>
<dbReference type="PANTHER" id="PTHR43667">
    <property type="entry name" value="CYCLOPROPANE-FATTY-ACYL-PHOSPHOLIPID SYNTHASE"/>
    <property type="match status" value="1"/>
</dbReference>
<dbReference type="GO" id="GO:0008168">
    <property type="term" value="F:methyltransferase activity"/>
    <property type="evidence" value="ECO:0007669"/>
    <property type="project" value="UniProtKB-KW"/>
</dbReference>
<dbReference type="CDD" id="cd02440">
    <property type="entry name" value="AdoMet_MTases"/>
    <property type="match status" value="1"/>
</dbReference>
<dbReference type="FunFam" id="3.40.50.150:FF:000115">
    <property type="entry name" value="Cyclopropane mycolic acid synthase 1"/>
    <property type="match status" value="1"/>
</dbReference>
<comment type="caution">
    <text evidence="8">The sequence shown here is derived from an EMBL/GenBank/DDBJ whole genome shotgun (WGS) entry which is preliminary data.</text>
</comment>
<sequence length="309" mass="35089">MSAHGDTGSTQLKPPVEKVRSHYDKSNEFFKLWLDPSMTYSCGYFDENPDPQNLTKTLEEAQYAKRKLALDKLNLEPGMTLLDIGSGWGSTMRHAVAEYDVNVIGLTLSENQYAHCLAEFDKMDSPRRKEVRIQGWEEFPGDVPIDRIVSLGAFEHFADGAGDAGYERYATFFKKYYDLLPDDGRMLLHSIVVPTAEEGKAMGLQVNMTLLRFISFILKEIYPGGKLPQVNLVDKYSTDAGFKIERHHYIGKNYVPTLTAWGDALEAHKEEAIALKGQETYDIYLKYLRGCSDLFRDGYTNVCQFTMVK</sequence>
<keyword evidence="3 8" id="KW-0808">Transferase</keyword>
<evidence type="ECO:0000256" key="1">
    <source>
        <dbReference type="ARBA" id="ARBA00010815"/>
    </source>
</evidence>
<evidence type="ECO:0000256" key="4">
    <source>
        <dbReference type="ARBA" id="ARBA00022691"/>
    </source>
</evidence>
<organism evidence="8 9">
    <name type="scientific">Mycobacterium colombiense</name>
    <dbReference type="NCBI Taxonomy" id="339268"/>
    <lineage>
        <taxon>Bacteria</taxon>
        <taxon>Bacillati</taxon>
        <taxon>Actinomycetota</taxon>
        <taxon>Actinomycetes</taxon>
        <taxon>Mycobacteriales</taxon>
        <taxon>Mycobacteriaceae</taxon>
        <taxon>Mycobacterium</taxon>
        <taxon>Mycobacterium avium complex (MAC)</taxon>
    </lineage>
</organism>
<reference evidence="8 9" key="1">
    <citation type="submission" date="2016-06" db="EMBL/GenBank/DDBJ databases">
        <authorList>
            <person name="Kjaerup R.B."/>
            <person name="Dalgaard T.S."/>
            <person name="Juul-Madsen H.R."/>
        </authorList>
    </citation>
    <scope>NUCLEOTIDE SEQUENCE [LARGE SCALE GENOMIC DNA]</scope>
    <source>
        <strain evidence="8 9">E2464</strain>
    </source>
</reference>
<dbReference type="PANTHER" id="PTHR43667:SF1">
    <property type="entry name" value="CYCLOPROPANE-FATTY-ACYL-PHOSPHOLIPID SYNTHASE"/>
    <property type="match status" value="1"/>
</dbReference>
<evidence type="ECO:0000256" key="3">
    <source>
        <dbReference type="ARBA" id="ARBA00022679"/>
    </source>
</evidence>
<name>A0A1A2S2M5_9MYCO</name>
<dbReference type="AlphaFoldDB" id="A0A1A2S2M5"/>
<comment type="similarity">
    <text evidence="1">Belongs to the CFA/CMAS family.</text>
</comment>